<proteinExistence type="predicted"/>
<dbReference type="InParanoid" id="A0A2T2ZXG2"/>
<evidence type="ECO:0000313" key="1">
    <source>
        <dbReference type="EMBL" id="PSR78961.1"/>
    </source>
</evidence>
<name>A0A2T2ZXG2_9PEZI</name>
<evidence type="ECO:0000313" key="2">
    <source>
        <dbReference type="Proteomes" id="UP000241462"/>
    </source>
</evidence>
<reference evidence="1 2" key="1">
    <citation type="journal article" date="2018" name="Mycol. Prog.">
        <title>Coniella lustricola, a new species from submerged detritus.</title>
        <authorList>
            <person name="Raudabaugh D.B."/>
            <person name="Iturriaga T."/>
            <person name="Carver A."/>
            <person name="Mondo S."/>
            <person name="Pangilinan J."/>
            <person name="Lipzen A."/>
            <person name="He G."/>
            <person name="Amirebrahimi M."/>
            <person name="Grigoriev I.V."/>
            <person name="Miller A.N."/>
        </authorList>
    </citation>
    <scope>NUCLEOTIDE SEQUENCE [LARGE SCALE GENOMIC DNA]</scope>
    <source>
        <strain evidence="1 2">B22-T-1</strain>
    </source>
</reference>
<dbReference type="GO" id="GO:0006360">
    <property type="term" value="P:transcription by RNA polymerase I"/>
    <property type="evidence" value="ECO:0007669"/>
    <property type="project" value="InterPro"/>
</dbReference>
<keyword evidence="2" id="KW-1185">Reference proteome</keyword>
<dbReference type="PANTHER" id="PTHR28054">
    <property type="entry name" value="RNA POLYMERASE I-SPECIFIC TRANSCRIPTION INITIATION FACTOR RRN10"/>
    <property type="match status" value="1"/>
</dbReference>
<accession>A0A2T2ZXG2</accession>
<feature type="non-terminal residue" evidence="1">
    <location>
        <position position="153"/>
    </location>
</feature>
<gene>
    <name evidence="1" type="ORF">BD289DRAFT_356641</name>
</gene>
<dbReference type="Proteomes" id="UP000241462">
    <property type="component" value="Unassembled WGS sequence"/>
</dbReference>
<organism evidence="1 2">
    <name type="scientific">Coniella lustricola</name>
    <dbReference type="NCBI Taxonomy" id="2025994"/>
    <lineage>
        <taxon>Eukaryota</taxon>
        <taxon>Fungi</taxon>
        <taxon>Dikarya</taxon>
        <taxon>Ascomycota</taxon>
        <taxon>Pezizomycotina</taxon>
        <taxon>Sordariomycetes</taxon>
        <taxon>Sordariomycetidae</taxon>
        <taxon>Diaporthales</taxon>
        <taxon>Schizoparmaceae</taxon>
        <taxon>Coniella</taxon>
    </lineage>
</organism>
<dbReference type="OrthoDB" id="2565191at2759"/>
<dbReference type="AlphaFoldDB" id="A0A2T2ZXG2"/>
<dbReference type="PANTHER" id="PTHR28054:SF1">
    <property type="entry name" value="RNA POLYMERASE I-SPECIFIC TRANSCRIPTION INITIATION FACTOR RRN10"/>
    <property type="match status" value="1"/>
</dbReference>
<sequence length="153" mass="17209">KQRQATVYDAVAGRVSLKFAKDSATSGSRKTSSGYHQLADAVLAPEEALFSRKHAPQRYAEKDIYFAHQDLPHDGRDLLPDSDMLKSVHRYTSHFYRELAQRTNPRSHRTELQSIDERSMDETALLAFGILLEEAAKESLGENGDLVFTEGVE</sequence>
<dbReference type="EMBL" id="KZ678583">
    <property type="protein sequence ID" value="PSR78961.1"/>
    <property type="molecule type" value="Genomic_DNA"/>
</dbReference>
<dbReference type="InterPro" id="IPR022793">
    <property type="entry name" value="Rrn10"/>
</dbReference>
<protein>
    <submittedName>
        <fullName evidence="1">Uncharacterized protein</fullName>
    </submittedName>
</protein>
<feature type="non-terminal residue" evidence="1">
    <location>
        <position position="1"/>
    </location>
</feature>